<organism evidence="2 3">
    <name type="scientific">Cronartium quercuum f. sp. fusiforme G11</name>
    <dbReference type="NCBI Taxonomy" id="708437"/>
    <lineage>
        <taxon>Eukaryota</taxon>
        <taxon>Fungi</taxon>
        <taxon>Dikarya</taxon>
        <taxon>Basidiomycota</taxon>
        <taxon>Pucciniomycotina</taxon>
        <taxon>Pucciniomycetes</taxon>
        <taxon>Pucciniales</taxon>
        <taxon>Coleosporiaceae</taxon>
        <taxon>Cronartium</taxon>
    </lineage>
</organism>
<feature type="chain" id="PRO_5040163391" evidence="1">
    <location>
        <begin position="19"/>
        <end position="649"/>
    </location>
</feature>
<keyword evidence="3" id="KW-1185">Reference proteome</keyword>
<dbReference type="EMBL" id="MU167298">
    <property type="protein sequence ID" value="KAG0144292.1"/>
    <property type="molecule type" value="Genomic_DNA"/>
</dbReference>
<reference evidence="2" key="1">
    <citation type="submission" date="2013-11" db="EMBL/GenBank/DDBJ databases">
        <title>Genome sequence of the fusiform rust pathogen reveals effectors for host alternation and coevolution with pine.</title>
        <authorList>
            <consortium name="DOE Joint Genome Institute"/>
            <person name="Smith K."/>
            <person name="Pendleton A."/>
            <person name="Kubisiak T."/>
            <person name="Anderson C."/>
            <person name="Salamov A."/>
            <person name="Aerts A."/>
            <person name="Riley R."/>
            <person name="Clum A."/>
            <person name="Lindquist E."/>
            <person name="Ence D."/>
            <person name="Campbell M."/>
            <person name="Kronenberg Z."/>
            <person name="Feau N."/>
            <person name="Dhillon B."/>
            <person name="Hamelin R."/>
            <person name="Burleigh J."/>
            <person name="Smith J."/>
            <person name="Yandell M."/>
            <person name="Nelson C."/>
            <person name="Grigoriev I."/>
            <person name="Davis J."/>
        </authorList>
    </citation>
    <scope>NUCLEOTIDE SEQUENCE</scope>
    <source>
        <strain evidence="2">G11</strain>
    </source>
</reference>
<protein>
    <submittedName>
        <fullName evidence="2">Uncharacterized protein</fullName>
    </submittedName>
</protein>
<proteinExistence type="predicted"/>
<sequence>MNPFLLLLSLCGIFSFNALISKTSEELQSLSGTPTVGKSISENFMAHAISSKEGNCPTIHQFQSQEATYSSSLAPYFWDEKNLVMWQDLWNMELAITVNSNPYKYIENSKKMKQNIWKHHQQNLPVEVSQPSHASHLAWHDIQATPLHVYGEAYGDCMSFVNLAQHLLVAGFKSREAIQALSESAWLTSSWHSTLHPSEKVKGFESIHHYIFGSCSVGNSFNLEKLVLEDPFVGVEVKHKDTISDMIAKNMYFATPKLIMMANSFHEIISGCLNESWNGTDSLAHMNSWKTLKEKLPHITPHSKAFINKIGKMLTVASLALEKNSDSKKLLLEILDSLFQDLGKKNTVAGFEKKMMDAVMYVHLVQQLSYVLSKVLKGSFPEGRKGSRYPETHCFQFFKYCLASVSAQTGSKKHSNKYSDLEKIMPLEFGRQYKMYLLSSDPQKDAKQEQATLIKKPDEIRISKKQKLPLNRTPSTANVRVQGWEQIDLGAGITPSLPAHNQDAFPELHINFKKKMAAKDINSLQEVLAGMNENGATSSKSAEFEKILTPRPGASNGQEGMNVGQSKSLDTNEKYIGMSKYKSNFENLPLQGSEHQKLVLPESSSSHLSTSPSSLFHNLGCVNVQVLGNTIRLFGRIIQAQPSQTDLEL</sequence>
<evidence type="ECO:0000313" key="3">
    <source>
        <dbReference type="Proteomes" id="UP000886653"/>
    </source>
</evidence>
<name>A0A9P6T9L1_9BASI</name>
<dbReference type="AlphaFoldDB" id="A0A9P6T9L1"/>
<comment type="caution">
    <text evidence="2">The sequence shown here is derived from an EMBL/GenBank/DDBJ whole genome shotgun (WGS) entry which is preliminary data.</text>
</comment>
<evidence type="ECO:0000313" key="2">
    <source>
        <dbReference type="EMBL" id="KAG0144292.1"/>
    </source>
</evidence>
<evidence type="ECO:0000256" key="1">
    <source>
        <dbReference type="SAM" id="SignalP"/>
    </source>
</evidence>
<accession>A0A9P6T9L1</accession>
<dbReference type="Proteomes" id="UP000886653">
    <property type="component" value="Unassembled WGS sequence"/>
</dbReference>
<gene>
    <name evidence="2" type="ORF">CROQUDRAFT_134443</name>
</gene>
<feature type="signal peptide" evidence="1">
    <location>
        <begin position="1"/>
        <end position="18"/>
    </location>
</feature>
<keyword evidence="1" id="KW-0732">Signal</keyword>